<evidence type="ECO:0000256" key="1">
    <source>
        <dbReference type="SAM" id="MobiDB-lite"/>
    </source>
</evidence>
<feature type="compositionally biased region" description="Basic and acidic residues" evidence="1">
    <location>
        <begin position="86"/>
        <end position="101"/>
    </location>
</feature>
<dbReference type="Proteomes" id="UP000054564">
    <property type="component" value="Unassembled WGS sequence"/>
</dbReference>
<comment type="caution">
    <text evidence="2">The sequence shown here is derived from an EMBL/GenBank/DDBJ whole genome shotgun (WGS) entry which is preliminary data.</text>
</comment>
<evidence type="ECO:0000313" key="3">
    <source>
        <dbReference type="Proteomes" id="UP000054564"/>
    </source>
</evidence>
<name>A0A0L0VL54_9BASI</name>
<organism evidence="2 3">
    <name type="scientific">Puccinia striiformis f. sp. tritici PST-78</name>
    <dbReference type="NCBI Taxonomy" id="1165861"/>
    <lineage>
        <taxon>Eukaryota</taxon>
        <taxon>Fungi</taxon>
        <taxon>Dikarya</taxon>
        <taxon>Basidiomycota</taxon>
        <taxon>Pucciniomycotina</taxon>
        <taxon>Pucciniomycetes</taxon>
        <taxon>Pucciniales</taxon>
        <taxon>Pucciniaceae</taxon>
        <taxon>Puccinia</taxon>
    </lineage>
</organism>
<feature type="region of interest" description="Disordered" evidence="1">
    <location>
        <begin position="86"/>
        <end position="108"/>
    </location>
</feature>
<keyword evidence="3" id="KW-1185">Reference proteome</keyword>
<gene>
    <name evidence="2" type="ORF">PSTG_07036</name>
</gene>
<protein>
    <submittedName>
        <fullName evidence="2">Uncharacterized protein</fullName>
    </submittedName>
</protein>
<evidence type="ECO:0000313" key="2">
    <source>
        <dbReference type="EMBL" id="KNE99749.1"/>
    </source>
</evidence>
<reference evidence="3" key="1">
    <citation type="submission" date="2014-03" db="EMBL/GenBank/DDBJ databases">
        <title>The Genome Sequence of Puccinia striiformis f. sp. tritici PST-78.</title>
        <authorList>
            <consortium name="The Broad Institute Genome Sequencing Platform"/>
            <person name="Cuomo C."/>
            <person name="Hulbert S."/>
            <person name="Chen X."/>
            <person name="Walker B."/>
            <person name="Young S.K."/>
            <person name="Zeng Q."/>
            <person name="Gargeya S."/>
            <person name="Fitzgerald M."/>
            <person name="Haas B."/>
            <person name="Abouelleil A."/>
            <person name="Alvarado L."/>
            <person name="Arachchi H.M."/>
            <person name="Berlin A.M."/>
            <person name="Chapman S.B."/>
            <person name="Goldberg J."/>
            <person name="Griggs A."/>
            <person name="Gujja S."/>
            <person name="Hansen M."/>
            <person name="Howarth C."/>
            <person name="Imamovic A."/>
            <person name="Larimer J."/>
            <person name="McCowan C."/>
            <person name="Montmayeur A."/>
            <person name="Murphy C."/>
            <person name="Neiman D."/>
            <person name="Pearson M."/>
            <person name="Priest M."/>
            <person name="Roberts A."/>
            <person name="Saif S."/>
            <person name="Shea T."/>
            <person name="Sisk P."/>
            <person name="Sykes S."/>
            <person name="Wortman J."/>
            <person name="Nusbaum C."/>
            <person name="Birren B."/>
        </authorList>
    </citation>
    <scope>NUCLEOTIDE SEQUENCE [LARGE SCALE GENOMIC DNA]</scope>
    <source>
        <strain evidence="3">race PST-78</strain>
    </source>
</reference>
<dbReference type="EMBL" id="AJIL01000043">
    <property type="protein sequence ID" value="KNE99749.1"/>
    <property type="molecule type" value="Genomic_DNA"/>
</dbReference>
<sequence>MAEGTLTYMPMELTHDLILEPECKFVKRFSDWIIWVKSKKFSVNMSMKEPKNPSPQSSVRLVLGIQRLPVLRRELSSSLIMAAGVKKEGAAGTNETERRVPESGSTNI</sequence>
<dbReference type="AlphaFoldDB" id="A0A0L0VL54"/>
<proteinExistence type="predicted"/>
<accession>A0A0L0VL54</accession>